<gene>
    <name evidence="3" type="ORF">SAMD00023353_2000060</name>
</gene>
<sequence length="247" mass="26017">MASETPSKVRVKTTLPAHPYPPNAAREPTTTATGRLVLRALGPGDLGALHELRTQAEVMARTALGVGDADADATQAKLDPFLSPRDADTFNPAICLADADGTGSGGELVGLGGVSAPPGSSAPGWPEVGYMLRREHWGRGYATEFLRAFLALWWALPRSGPVELDVDPRSLLLAPAPAPAPGHADDDDDVVDEMLCAVVEEDNVASRRVLEKAGFARFASWVVPSRRPGSEGRPVTLVGFVVARPKA</sequence>
<dbReference type="Gene3D" id="3.40.630.30">
    <property type="match status" value="1"/>
</dbReference>
<keyword evidence="3" id="KW-0808">Transferase</keyword>
<keyword evidence="3" id="KW-0012">Acyltransferase</keyword>
<reference evidence="3" key="1">
    <citation type="submission" date="2016-03" db="EMBL/GenBank/DDBJ databases">
        <title>Draft genome sequence of Rosellinia necatrix.</title>
        <authorList>
            <person name="Kanematsu S."/>
        </authorList>
    </citation>
    <scope>NUCLEOTIDE SEQUENCE [LARGE SCALE GENOMIC DNA]</scope>
    <source>
        <strain evidence="3">W97</strain>
    </source>
</reference>
<feature type="region of interest" description="Disordered" evidence="1">
    <location>
        <begin position="1"/>
        <end position="30"/>
    </location>
</feature>
<dbReference type="AlphaFoldDB" id="A0A1W2TF95"/>
<keyword evidence="4" id="KW-1185">Reference proteome</keyword>
<organism evidence="3">
    <name type="scientific">Rosellinia necatrix</name>
    <name type="common">White root-rot fungus</name>
    <dbReference type="NCBI Taxonomy" id="77044"/>
    <lineage>
        <taxon>Eukaryota</taxon>
        <taxon>Fungi</taxon>
        <taxon>Dikarya</taxon>
        <taxon>Ascomycota</taxon>
        <taxon>Pezizomycotina</taxon>
        <taxon>Sordariomycetes</taxon>
        <taxon>Xylariomycetidae</taxon>
        <taxon>Xylariales</taxon>
        <taxon>Xylariaceae</taxon>
        <taxon>Rosellinia</taxon>
    </lineage>
</organism>
<proteinExistence type="predicted"/>
<evidence type="ECO:0000313" key="3">
    <source>
        <dbReference type="EMBL" id="GAP86717.2"/>
    </source>
</evidence>
<feature type="domain" description="N-acetyltransferase" evidence="2">
    <location>
        <begin position="35"/>
        <end position="215"/>
    </location>
</feature>
<name>A0A1W2TF95_ROSNE</name>
<dbReference type="OMA" id="YEMAICL"/>
<dbReference type="OrthoDB" id="4072826at2759"/>
<dbReference type="PANTHER" id="PTHR43792">
    <property type="entry name" value="GNAT FAMILY, PUTATIVE (AFU_ORTHOLOGUE AFUA_3G00765)-RELATED-RELATED"/>
    <property type="match status" value="1"/>
</dbReference>
<accession>A0A1W2TF95</accession>
<dbReference type="Proteomes" id="UP000054516">
    <property type="component" value="Unassembled WGS sequence"/>
</dbReference>
<dbReference type="EMBL" id="DF977465">
    <property type="protein sequence ID" value="GAP86717.2"/>
    <property type="molecule type" value="Genomic_DNA"/>
</dbReference>
<dbReference type="InterPro" id="IPR051531">
    <property type="entry name" value="N-acetyltransferase"/>
</dbReference>
<dbReference type="InterPro" id="IPR016181">
    <property type="entry name" value="Acyl_CoA_acyltransferase"/>
</dbReference>
<dbReference type="SUPFAM" id="SSF55729">
    <property type="entry name" value="Acyl-CoA N-acyltransferases (Nat)"/>
    <property type="match status" value="1"/>
</dbReference>
<evidence type="ECO:0000313" key="4">
    <source>
        <dbReference type="Proteomes" id="UP000054516"/>
    </source>
</evidence>
<dbReference type="GO" id="GO:0016747">
    <property type="term" value="F:acyltransferase activity, transferring groups other than amino-acyl groups"/>
    <property type="evidence" value="ECO:0007669"/>
    <property type="project" value="InterPro"/>
</dbReference>
<evidence type="ECO:0000259" key="2">
    <source>
        <dbReference type="Pfam" id="PF13302"/>
    </source>
</evidence>
<dbReference type="InterPro" id="IPR000182">
    <property type="entry name" value="GNAT_dom"/>
</dbReference>
<protein>
    <submittedName>
        <fullName evidence="3">Putative acyl-n-acyltransferase protein</fullName>
    </submittedName>
</protein>
<dbReference type="PANTHER" id="PTHR43792:SF1">
    <property type="entry name" value="N-ACETYLTRANSFERASE DOMAIN-CONTAINING PROTEIN"/>
    <property type="match status" value="1"/>
</dbReference>
<dbReference type="Pfam" id="PF13302">
    <property type="entry name" value="Acetyltransf_3"/>
    <property type="match status" value="1"/>
</dbReference>
<evidence type="ECO:0000256" key="1">
    <source>
        <dbReference type="SAM" id="MobiDB-lite"/>
    </source>
</evidence>